<evidence type="ECO:0000313" key="5">
    <source>
        <dbReference type="EnsemblPlants" id="AES71120"/>
    </source>
</evidence>
<accession>G7JB68</accession>
<evidence type="ECO:0000313" key="6">
    <source>
        <dbReference type="Proteomes" id="UP000002051"/>
    </source>
</evidence>
<evidence type="ECO:0000256" key="1">
    <source>
        <dbReference type="ARBA" id="ARBA00022448"/>
    </source>
</evidence>
<dbReference type="HOGENOM" id="CLU_1356480_0_0_1"/>
<keyword evidence="3" id="KW-0175">Coiled coil</keyword>
<dbReference type="eggNOG" id="ENOG502S5F5">
    <property type="taxonomic scope" value="Eukaryota"/>
</dbReference>
<dbReference type="EnsemblPlants" id="AES71120">
    <property type="protein sequence ID" value="AES71120"/>
    <property type="gene ID" value="MTR_3g070270"/>
</dbReference>
<organism evidence="4 6">
    <name type="scientific">Medicago truncatula</name>
    <name type="common">Barrel medic</name>
    <name type="synonym">Medicago tribuloides</name>
    <dbReference type="NCBI Taxonomy" id="3880"/>
    <lineage>
        <taxon>Eukaryota</taxon>
        <taxon>Viridiplantae</taxon>
        <taxon>Streptophyta</taxon>
        <taxon>Embryophyta</taxon>
        <taxon>Tracheophyta</taxon>
        <taxon>Spermatophyta</taxon>
        <taxon>Magnoliopsida</taxon>
        <taxon>eudicotyledons</taxon>
        <taxon>Gunneridae</taxon>
        <taxon>Pentapetalae</taxon>
        <taxon>rosids</taxon>
        <taxon>fabids</taxon>
        <taxon>Fabales</taxon>
        <taxon>Fabaceae</taxon>
        <taxon>Papilionoideae</taxon>
        <taxon>50 kb inversion clade</taxon>
        <taxon>NPAAA clade</taxon>
        <taxon>Hologalegina</taxon>
        <taxon>IRL clade</taxon>
        <taxon>Trifolieae</taxon>
        <taxon>Medicago</taxon>
    </lineage>
</organism>
<feature type="coiled-coil region" evidence="3">
    <location>
        <begin position="129"/>
        <end position="156"/>
    </location>
</feature>
<evidence type="ECO:0000256" key="2">
    <source>
        <dbReference type="ARBA" id="ARBA00022604"/>
    </source>
</evidence>
<gene>
    <name evidence="4" type="ordered locus">MTR_3g070270</name>
</gene>
<keyword evidence="2" id="KW-0341">Growth regulation</keyword>
<reference evidence="4 6" key="2">
    <citation type="journal article" date="2014" name="BMC Genomics">
        <title>An improved genome release (version Mt4.0) for the model legume Medicago truncatula.</title>
        <authorList>
            <person name="Tang H."/>
            <person name="Krishnakumar V."/>
            <person name="Bidwell S."/>
            <person name="Rosen B."/>
            <person name="Chan A."/>
            <person name="Zhou S."/>
            <person name="Gentzbittel L."/>
            <person name="Childs K.L."/>
            <person name="Yandell M."/>
            <person name="Gundlach H."/>
            <person name="Mayer K.F."/>
            <person name="Schwartz D.C."/>
            <person name="Town C.D."/>
        </authorList>
    </citation>
    <scope>GENOME REANNOTATION</scope>
    <source>
        <strain evidence="5 6">cv. Jemalong A17</strain>
    </source>
</reference>
<reference evidence="5" key="3">
    <citation type="submission" date="2015-04" db="UniProtKB">
        <authorList>
            <consortium name="EnsemblPlants"/>
        </authorList>
    </citation>
    <scope>IDENTIFICATION</scope>
    <source>
        <strain evidence="5">cv. Jemalong A17</strain>
    </source>
</reference>
<proteinExistence type="predicted"/>
<dbReference type="Pfam" id="PF05266">
    <property type="entry name" value="DUF724"/>
    <property type="match status" value="1"/>
</dbReference>
<dbReference type="InterPro" id="IPR007930">
    <property type="entry name" value="DUF724"/>
</dbReference>
<dbReference type="PaxDb" id="3880-AES71120"/>
<reference evidence="4 6" key="1">
    <citation type="journal article" date="2011" name="Nature">
        <title>The Medicago genome provides insight into the evolution of rhizobial symbioses.</title>
        <authorList>
            <person name="Young N.D."/>
            <person name="Debelle F."/>
            <person name="Oldroyd G.E."/>
            <person name="Geurts R."/>
            <person name="Cannon S.B."/>
            <person name="Udvardi M.K."/>
            <person name="Benedito V.A."/>
            <person name="Mayer K.F."/>
            <person name="Gouzy J."/>
            <person name="Schoof H."/>
            <person name="Van de Peer Y."/>
            <person name="Proost S."/>
            <person name="Cook D.R."/>
            <person name="Meyers B.C."/>
            <person name="Spannagl M."/>
            <person name="Cheung F."/>
            <person name="De Mita S."/>
            <person name="Krishnakumar V."/>
            <person name="Gundlach H."/>
            <person name="Zhou S."/>
            <person name="Mudge J."/>
            <person name="Bharti A.K."/>
            <person name="Murray J.D."/>
            <person name="Naoumkina M.A."/>
            <person name="Rosen B."/>
            <person name="Silverstein K.A."/>
            <person name="Tang H."/>
            <person name="Rombauts S."/>
            <person name="Zhao P.X."/>
            <person name="Zhou P."/>
            <person name="Barbe V."/>
            <person name="Bardou P."/>
            <person name="Bechner M."/>
            <person name="Bellec A."/>
            <person name="Berger A."/>
            <person name="Berges H."/>
            <person name="Bidwell S."/>
            <person name="Bisseling T."/>
            <person name="Choisne N."/>
            <person name="Couloux A."/>
            <person name="Denny R."/>
            <person name="Deshpande S."/>
            <person name="Dai X."/>
            <person name="Doyle J.J."/>
            <person name="Dudez A.M."/>
            <person name="Farmer A.D."/>
            <person name="Fouteau S."/>
            <person name="Franken C."/>
            <person name="Gibelin C."/>
            <person name="Gish J."/>
            <person name="Goldstein S."/>
            <person name="Gonzalez A.J."/>
            <person name="Green P.J."/>
            <person name="Hallab A."/>
            <person name="Hartog M."/>
            <person name="Hua A."/>
            <person name="Humphray S.J."/>
            <person name="Jeong D.H."/>
            <person name="Jing Y."/>
            <person name="Jocker A."/>
            <person name="Kenton S.M."/>
            <person name="Kim D.J."/>
            <person name="Klee K."/>
            <person name="Lai H."/>
            <person name="Lang C."/>
            <person name="Lin S."/>
            <person name="Macmil S.L."/>
            <person name="Magdelenat G."/>
            <person name="Matthews L."/>
            <person name="McCorrison J."/>
            <person name="Monaghan E.L."/>
            <person name="Mun J.H."/>
            <person name="Najar F.Z."/>
            <person name="Nicholson C."/>
            <person name="Noirot C."/>
            <person name="O'Bleness M."/>
            <person name="Paule C.R."/>
            <person name="Poulain J."/>
            <person name="Prion F."/>
            <person name="Qin B."/>
            <person name="Qu C."/>
            <person name="Retzel E.F."/>
            <person name="Riddle C."/>
            <person name="Sallet E."/>
            <person name="Samain S."/>
            <person name="Samson N."/>
            <person name="Sanders I."/>
            <person name="Saurat O."/>
            <person name="Scarpelli C."/>
            <person name="Schiex T."/>
            <person name="Segurens B."/>
            <person name="Severin A.J."/>
            <person name="Sherrier D.J."/>
            <person name="Shi R."/>
            <person name="Sims S."/>
            <person name="Singer S.R."/>
            <person name="Sinharoy S."/>
            <person name="Sterck L."/>
            <person name="Viollet A."/>
            <person name="Wang B.B."/>
            <person name="Wang K."/>
            <person name="Wang M."/>
            <person name="Wang X."/>
            <person name="Warfsmann J."/>
            <person name="Weissenbach J."/>
            <person name="White D.D."/>
            <person name="White J.D."/>
            <person name="Wiley G.B."/>
            <person name="Wincker P."/>
            <person name="Xing Y."/>
            <person name="Yang L."/>
            <person name="Yao Z."/>
            <person name="Ying F."/>
            <person name="Zhai J."/>
            <person name="Zhou L."/>
            <person name="Zuber A."/>
            <person name="Denarie J."/>
            <person name="Dixon R.A."/>
            <person name="May G.D."/>
            <person name="Schwartz D.C."/>
            <person name="Rogers J."/>
            <person name="Quetier F."/>
            <person name="Town C.D."/>
            <person name="Roe B.A."/>
        </authorList>
    </citation>
    <scope>NUCLEOTIDE SEQUENCE [LARGE SCALE GENOMIC DNA]</scope>
    <source>
        <strain evidence="4">A17</strain>
        <strain evidence="5 6">cv. Jemalong A17</strain>
    </source>
</reference>
<protein>
    <submittedName>
        <fullName evidence="4">DUF724 family protein</fullName>
    </submittedName>
</protein>
<keyword evidence="6" id="KW-1185">Reference proteome</keyword>
<dbReference type="Proteomes" id="UP000002051">
    <property type="component" value="Chromosome 3"/>
</dbReference>
<keyword evidence="1" id="KW-0813">Transport</keyword>
<dbReference type="EMBL" id="CM001219">
    <property type="protein sequence ID" value="AES71120.2"/>
    <property type="molecule type" value="Genomic_DNA"/>
</dbReference>
<sequence>MVKTNEKLQEHPDHLVMVKTNKKLQENSDAPSNSPLPLIKISRVLKGIPQSPHYFQLRNYSELAREKLIAAWDQAFEDTAEKVHDLMAKDFWINARKLWKTMEDLQGMGYNVIPIRRRLVEKTEVMILFKNSKLEILELKNKAENHRLERSRLESIVMSFQMRAEREGMNMVRLLGEVDQKEKTLPNYDILMESLAIKQFDV</sequence>
<evidence type="ECO:0000256" key="3">
    <source>
        <dbReference type="SAM" id="Coils"/>
    </source>
</evidence>
<evidence type="ECO:0000313" key="4">
    <source>
        <dbReference type="EMBL" id="AES71120.2"/>
    </source>
</evidence>
<dbReference type="AlphaFoldDB" id="G7JB68"/>
<accession>A0A0C3VIC5</accession>
<name>G7JB68_MEDTR</name>
<dbReference type="STRING" id="3880.G7JB68"/>